<dbReference type="Gene3D" id="3.40.50.10330">
    <property type="entry name" value="Probable inorganic polyphosphate/atp-NAD kinase, domain 1"/>
    <property type="match status" value="1"/>
</dbReference>
<evidence type="ECO:0000256" key="1">
    <source>
        <dbReference type="ARBA" id="ARBA00001946"/>
    </source>
</evidence>
<dbReference type="GO" id="GO:0016301">
    <property type="term" value="F:kinase activity"/>
    <property type="evidence" value="ECO:0007669"/>
    <property type="project" value="InterPro"/>
</dbReference>
<reference evidence="4" key="1">
    <citation type="submission" date="2020-02" db="EMBL/GenBank/DDBJ databases">
        <authorList>
            <person name="Meier V. D."/>
        </authorList>
    </citation>
    <scope>NUCLEOTIDE SEQUENCE</scope>
    <source>
        <strain evidence="4">AVDCRST_MAG50</strain>
    </source>
</reference>
<protein>
    <recommendedName>
        <fullName evidence="3">DAGKc domain-containing protein</fullName>
    </recommendedName>
</protein>
<dbReference type="EMBL" id="CADCTF010000030">
    <property type="protein sequence ID" value="CAA9221409.1"/>
    <property type="molecule type" value="Genomic_DNA"/>
</dbReference>
<dbReference type="PANTHER" id="PTHR12358:SF54">
    <property type="entry name" value="SPHINGOSINE KINASE RELATED PROTEIN"/>
    <property type="match status" value="1"/>
</dbReference>
<dbReference type="InterPro" id="IPR001206">
    <property type="entry name" value="Diacylglycerol_kinase_cat_dom"/>
</dbReference>
<dbReference type="InterPro" id="IPR050187">
    <property type="entry name" value="Lipid_Phosphate_FormReg"/>
</dbReference>
<dbReference type="SMART" id="SM00046">
    <property type="entry name" value="DAGKc"/>
    <property type="match status" value="1"/>
</dbReference>
<organism evidence="4">
    <name type="scientific">uncultured Acidimicrobiales bacterium</name>
    <dbReference type="NCBI Taxonomy" id="310071"/>
    <lineage>
        <taxon>Bacteria</taxon>
        <taxon>Bacillati</taxon>
        <taxon>Actinomycetota</taxon>
        <taxon>Acidimicrobiia</taxon>
        <taxon>Acidimicrobiales</taxon>
        <taxon>environmental samples</taxon>
    </lineage>
</organism>
<dbReference type="InterPro" id="IPR016064">
    <property type="entry name" value="NAD/diacylglycerol_kinase_sf"/>
</dbReference>
<dbReference type="SUPFAM" id="SSF111331">
    <property type="entry name" value="NAD kinase/diacylglycerol kinase-like"/>
    <property type="match status" value="1"/>
</dbReference>
<proteinExistence type="inferred from homology"/>
<sequence length="467" mass="49472">MVGELVRLIKRRARLAAPRWTDRALGWALPALLLGAFGGRFGRRAAWRGLMSVALSSAVSAGLAKVAGSPVPTRSDKLRALRPGRRVAPAAASPLQPAASAVGFAAGAAQEVPLAGIPLGMSALWLATRRSPHASQQPGAVLAGAATGVLTSLVTRRLWPVAPRTPAEIRPALTRVGEEPSPDGEGITIVVNTSAGPALRRSPTVELQERLPGASVVEVEGEAVSQALEEAAREARAVGVAGGDGSINAAAGLAWAAQKPLMVVPGGTLNHLARDLGIESVSDAVEAVSKGNAVSVDLATIAGKTFLNTASFGAYVDLVDARERLESRIGKWPAVLVALTNVLRKGTPVEVEIDGRRRSVWMIFIGNCRYHPEGFAPSWRERLDDGQLDVRVVDGTQPFARSRLILAVLTGRLGKSRVYDTWRTREMHVKVLGGPLRLARDGETFDGPAEFEVCKAERPVHIYVPER</sequence>
<accession>A0A6J4HGA6</accession>
<dbReference type="Gene3D" id="2.60.200.40">
    <property type="match status" value="1"/>
</dbReference>
<name>A0A6J4HGA6_9ACTN</name>
<gene>
    <name evidence="4" type="ORF">AVDCRST_MAG50-599</name>
</gene>
<dbReference type="InterPro" id="IPR017438">
    <property type="entry name" value="ATP-NAD_kinase_N"/>
</dbReference>
<dbReference type="PANTHER" id="PTHR12358">
    <property type="entry name" value="SPHINGOSINE KINASE"/>
    <property type="match status" value="1"/>
</dbReference>
<feature type="domain" description="DAGKc" evidence="3">
    <location>
        <begin position="210"/>
        <end position="305"/>
    </location>
</feature>
<dbReference type="AlphaFoldDB" id="A0A6J4HGA6"/>
<comment type="cofactor">
    <cofactor evidence="1">
        <name>Mg(2+)</name>
        <dbReference type="ChEBI" id="CHEBI:18420"/>
    </cofactor>
</comment>
<dbReference type="Pfam" id="PF00781">
    <property type="entry name" value="DAGK_cat"/>
    <property type="match status" value="1"/>
</dbReference>
<evidence type="ECO:0000256" key="2">
    <source>
        <dbReference type="ARBA" id="ARBA00005983"/>
    </source>
</evidence>
<dbReference type="PROSITE" id="PS50146">
    <property type="entry name" value="DAGK"/>
    <property type="match status" value="1"/>
</dbReference>
<evidence type="ECO:0000259" key="3">
    <source>
        <dbReference type="PROSITE" id="PS50146"/>
    </source>
</evidence>
<comment type="similarity">
    <text evidence="2">Belongs to the diacylglycerol/lipid kinase family.</text>
</comment>
<evidence type="ECO:0000313" key="4">
    <source>
        <dbReference type="EMBL" id="CAA9221409.1"/>
    </source>
</evidence>